<dbReference type="Proteomes" id="UP000652761">
    <property type="component" value="Unassembled WGS sequence"/>
</dbReference>
<sequence length="87" mass="9828">MRIFVRPVIETAQEAPIQNWHFYPVGTKLYSEISGPAPKFLSGSVAIRRRFGVGKPSFRTPKLCFQPMVSPFPRFSGSNVTLDYANH</sequence>
<reference evidence="1" key="1">
    <citation type="submission" date="2017-07" db="EMBL/GenBank/DDBJ databases">
        <title>Taro Niue Genome Assembly and Annotation.</title>
        <authorList>
            <person name="Atibalentja N."/>
            <person name="Keating K."/>
            <person name="Fields C.J."/>
        </authorList>
    </citation>
    <scope>NUCLEOTIDE SEQUENCE</scope>
    <source>
        <strain evidence="1">Niue_2</strain>
        <tissue evidence="1">Leaf</tissue>
    </source>
</reference>
<dbReference type="EMBL" id="NMUH01000415">
    <property type="protein sequence ID" value="MQL78730.1"/>
    <property type="molecule type" value="Genomic_DNA"/>
</dbReference>
<protein>
    <submittedName>
        <fullName evidence="1">Uncharacterized protein</fullName>
    </submittedName>
</protein>
<gene>
    <name evidence="1" type="ORF">Taro_011167</name>
</gene>
<accession>A0A843U9V1</accession>
<name>A0A843U9V1_COLES</name>
<dbReference type="AlphaFoldDB" id="A0A843U9V1"/>
<evidence type="ECO:0000313" key="2">
    <source>
        <dbReference type="Proteomes" id="UP000652761"/>
    </source>
</evidence>
<proteinExistence type="predicted"/>
<organism evidence="1 2">
    <name type="scientific">Colocasia esculenta</name>
    <name type="common">Wild taro</name>
    <name type="synonym">Arum esculentum</name>
    <dbReference type="NCBI Taxonomy" id="4460"/>
    <lineage>
        <taxon>Eukaryota</taxon>
        <taxon>Viridiplantae</taxon>
        <taxon>Streptophyta</taxon>
        <taxon>Embryophyta</taxon>
        <taxon>Tracheophyta</taxon>
        <taxon>Spermatophyta</taxon>
        <taxon>Magnoliopsida</taxon>
        <taxon>Liliopsida</taxon>
        <taxon>Araceae</taxon>
        <taxon>Aroideae</taxon>
        <taxon>Colocasieae</taxon>
        <taxon>Colocasia</taxon>
    </lineage>
</organism>
<comment type="caution">
    <text evidence="1">The sequence shown here is derived from an EMBL/GenBank/DDBJ whole genome shotgun (WGS) entry which is preliminary data.</text>
</comment>
<keyword evidence="2" id="KW-1185">Reference proteome</keyword>
<evidence type="ECO:0000313" key="1">
    <source>
        <dbReference type="EMBL" id="MQL78730.1"/>
    </source>
</evidence>